<dbReference type="InterPro" id="IPR035394">
    <property type="entry name" value="Glyco_hydro_59_dom"/>
</dbReference>
<dbReference type="FunFam" id="3.20.20.80:FF:000026">
    <property type="entry name" value="galactocerebrosidase precursor"/>
    <property type="match status" value="1"/>
</dbReference>
<evidence type="ECO:0000259" key="17">
    <source>
        <dbReference type="Pfam" id="PF02057"/>
    </source>
</evidence>
<evidence type="ECO:0000256" key="9">
    <source>
        <dbReference type="ARBA" id="ARBA00023157"/>
    </source>
</evidence>
<comment type="catalytic activity">
    <reaction evidence="12">
        <text>a D-galactosylceramide + H2O = an N-acyl-sphingoid base + D-galactose</text>
        <dbReference type="Rhea" id="RHEA:43412"/>
        <dbReference type="ChEBI" id="CHEBI:4139"/>
        <dbReference type="ChEBI" id="CHEBI:15377"/>
        <dbReference type="ChEBI" id="CHEBI:36498"/>
        <dbReference type="ChEBI" id="CHEBI:83273"/>
    </reaction>
    <physiologicalReaction direction="left-to-right" evidence="12">
        <dbReference type="Rhea" id="RHEA:43413"/>
    </physiologicalReaction>
</comment>
<dbReference type="InterPro" id="IPR049161">
    <property type="entry name" value="GH59_cat"/>
</dbReference>
<feature type="active site" description="Proton donor/acceptor" evidence="15">
    <location>
        <position position="221"/>
    </location>
</feature>
<dbReference type="EC" id="3.2.1.46" evidence="2"/>
<feature type="domain" description="Glycosyl hydrolase family 59 catalytic" evidence="17">
    <location>
        <begin position="80"/>
        <end position="371"/>
    </location>
</feature>
<keyword evidence="16" id="KW-1133">Transmembrane helix</keyword>
<feature type="domain" description="Glycosyl hydrolase family 59 C-terminal lectin" evidence="19">
    <location>
        <begin position="532"/>
        <end position="707"/>
    </location>
</feature>
<evidence type="ECO:0000256" key="16">
    <source>
        <dbReference type="SAM" id="Phobius"/>
    </source>
</evidence>
<dbReference type="Pfam" id="PF21708">
    <property type="entry name" value="Glyco_hydro_59_C"/>
    <property type="match status" value="1"/>
</dbReference>
<dbReference type="Pfam" id="PF17387">
    <property type="entry name" value="Glyco_hydro_59M"/>
    <property type="match status" value="1"/>
</dbReference>
<dbReference type="Pfam" id="PF02057">
    <property type="entry name" value="Glyco_hydro_59"/>
    <property type="match status" value="1"/>
</dbReference>
<evidence type="ECO:0000256" key="7">
    <source>
        <dbReference type="ARBA" id="ARBA00022963"/>
    </source>
</evidence>
<keyword evidence="7" id="KW-0442">Lipid degradation</keyword>
<dbReference type="RefSeq" id="XP_019630436.1">
    <property type="nucleotide sequence ID" value="XM_019774877.1"/>
</dbReference>
<evidence type="ECO:0000256" key="11">
    <source>
        <dbReference type="ARBA" id="ARBA00023295"/>
    </source>
</evidence>
<keyword evidence="6" id="KW-0746">Sphingolipid metabolism</keyword>
<reference evidence="21" key="1">
    <citation type="submission" date="2025-08" db="UniProtKB">
        <authorList>
            <consortium name="RefSeq"/>
        </authorList>
    </citation>
    <scope>IDENTIFICATION</scope>
    <source>
        <tissue evidence="21">Gonad</tissue>
    </source>
</reference>
<dbReference type="Gene3D" id="3.20.20.70">
    <property type="entry name" value="Aldolase class I"/>
    <property type="match status" value="1"/>
</dbReference>
<keyword evidence="9" id="KW-1015">Disulfide bond</keyword>
<dbReference type="GeneID" id="109474545"/>
<keyword evidence="4" id="KW-0732">Signal</keyword>
<dbReference type="PANTHER" id="PTHR15172:SF1">
    <property type="entry name" value="GALACTOCEREBROSIDASE"/>
    <property type="match status" value="1"/>
</dbReference>
<dbReference type="GO" id="GO:0005764">
    <property type="term" value="C:lysosome"/>
    <property type="evidence" value="ECO:0007669"/>
    <property type="project" value="TreeGrafter"/>
</dbReference>
<dbReference type="GO" id="GO:0016020">
    <property type="term" value="C:membrane"/>
    <property type="evidence" value="ECO:0007669"/>
    <property type="project" value="GOC"/>
</dbReference>
<evidence type="ECO:0000256" key="14">
    <source>
        <dbReference type="ARBA" id="ARBA00048813"/>
    </source>
</evidence>
<dbReference type="GO" id="GO:0006683">
    <property type="term" value="P:galactosylceramide catabolic process"/>
    <property type="evidence" value="ECO:0007669"/>
    <property type="project" value="InterPro"/>
</dbReference>
<sequence>MSLCKNTTCFIDSFVSMPSTRRCASTPPCEVYSNCNHLASTKMASSAKHSVAFLFILGVLTAPAMSVYTLTDSGGLGARFDGVGGLSGGGATSRLLVSYPEPYRSQILDYLFKPNFGAALQILKVEIGGDAQSSEGTEPSHMHSASDQNYTRGYEWWLMREAKQRNPGIKLYGLPWAFPGWVGGGQPYPNPEPTANYVTHWILGAKKVHNLTIDYVGVWNEKEYDVKYIKTLRKTLDDNGLGHVTIVAADGDWLRISEEVMADPELAKVVDIIGAHYPGTNSIPMAQATGKPLWASEDYSTFNDPKGASCWARILNQNYVNGHMTSTIAWNLIASYYDNLPYRRDGLMTANQPWSGHYEVSDPVWATAHTTHFTAPGWTYLKGVGHLDGGGSYVALTDGKGGLTIVIEAMSHQYSKCVRPLLPPYSVAAKQIVNFQLGGAFEKITHLCVWFSKFVGNSTARFQRRDPPIKVTGGHFSVEVEENCLYTLTTIEKVRQPPTDYPDSPAPAPFPIPYKDNFDGQSDSSEARYFADQTGVFELFVNESSPNHQGTMRQVVTYRPIFWCKKGPTDSPISVLGDYNWTDVTVSCDVLVEQQGGAFVAARVDRGGCLIKDALGFFLWLFADDTWALSYDIALKNIVKQGKLNATVVGQWHRLDLYVKGDIVKGSINGRVLFDFRTGPLPMKKGFAAIGSLDFKNVQFDNFAVDRAK</sequence>
<evidence type="ECO:0000256" key="13">
    <source>
        <dbReference type="ARBA" id="ARBA00033098"/>
    </source>
</evidence>
<keyword evidence="20" id="KW-1185">Reference proteome</keyword>
<evidence type="ECO:0000256" key="6">
    <source>
        <dbReference type="ARBA" id="ARBA00022919"/>
    </source>
</evidence>
<evidence type="ECO:0000256" key="15">
    <source>
        <dbReference type="PIRSR" id="PIRSR601286-50"/>
    </source>
</evidence>
<evidence type="ECO:0000256" key="5">
    <source>
        <dbReference type="ARBA" id="ARBA00022801"/>
    </source>
</evidence>
<proteinExistence type="inferred from homology"/>
<keyword evidence="16" id="KW-0472">Membrane</keyword>
<dbReference type="SUPFAM" id="SSF51445">
    <property type="entry name" value="(Trans)glycosidases"/>
    <property type="match status" value="1"/>
</dbReference>
<dbReference type="InterPro" id="IPR017853">
    <property type="entry name" value="GH"/>
</dbReference>
<dbReference type="InterPro" id="IPR049162">
    <property type="entry name" value="GH59_C"/>
</dbReference>
<evidence type="ECO:0000256" key="10">
    <source>
        <dbReference type="ARBA" id="ARBA00023180"/>
    </source>
</evidence>
<dbReference type="PRINTS" id="PR00850">
    <property type="entry name" value="GLHYDRLASE59"/>
</dbReference>
<name>A0A6P4ZLE8_BRABE</name>
<evidence type="ECO:0000259" key="18">
    <source>
        <dbReference type="Pfam" id="PF17387"/>
    </source>
</evidence>
<dbReference type="KEGG" id="bbel:109474545"/>
<dbReference type="Gene3D" id="3.20.20.80">
    <property type="entry name" value="Glycosidases"/>
    <property type="match status" value="1"/>
</dbReference>
<evidence type="ECO:0000313" key="21">
    <source>
        <dbReference type="RefSeq" id="XP_019630436.1"/>
    </source>
</evidence>
<comment type="similarity">
    <text evidence="1">Belongs to the glycosyl hydrolase 59 family.</text>
</comment>
<dbReference type="AlphaFoldDB" id="A0A6P4ZLE8"/>
<feature type="active site" description="Nucleophile" evidence="15">
    <location>
        <position position="297"/>
    </location>
</feature>
<dbReference type="Gene3D" id="2.60.120.560">
    <property type="entry name" value="Exo-inulinase, domain 1"/>
    <property type="match status" value="1"/>
</dbReference>
<accession>A0A6P4ZLE8</accession>
<keyword evidence="16" id="KW-0812">Transmembrane</keyword>
<evidence type="ECO:0000259" key="19">
    <source>
        <dbReference type="Pfam" id="PF21708"/>
    </source>
</evidence>
<dbReference type="PANTHER" id="PTHR15172">
    <property type="entry name" value="GALACTOCEREBROSIDASE"/>
    <property type="match status" value="1"/>
</dbReference>
<evidence type="ECO:0000256" key="12">
    <source>
        <dbReference type="ARBA" id="ARBA00023982"/>
    </source>
</evidence>
<keyword evidence="11" id="KW-0326">Glycosidase</keyword>
<dbReference type="OrthoDB" id="440760at2759"/>
<keyword evidence="8" id="KW-0443">Lipid metabolism</keyword>
<feature type="domain" description="Glycosyl hydrolase family 59 central" evidence="18">
    <location>
        <begin position="380"/>
        <end position="492"/>
    </location>
</feature>
<dbReference type="InterPro" id="IPR013785">
    <property type="entry name" value="Aldolase_TIM"/>
</dbReference>
<evidence type="ECO:0000256" key="4">
    <source>
        <dbReference type="ARBA" id="ARBA00022729"/>
    </source>
</evidence>
<evidence type="ECO:0000313" key="20">
    <source>
        <dbReference type="Proteomes" id="UP000515135"/>
    </source>
</evidence>
<dbReference type="InterPro" id="IPR001286">
    <property type="entry name" value="Glyco_hydro_59"/>
</dbReference>
<protein>
    <recommendedName>
        <fullName evidence="3">Galactocerebrosidase</fullName>
        <ecNumber evidence="2">3.2.1.46</ecNumber>
    </recommendedName>
    <alternativeName>
        <fullName evidence="13">Galactosylceramidase</fullName>
    </alternativeName>
</protein>
<evidence type="ECO:0000256" key="2">
    <source>
        <dbReference type="ARBA" id="ARBA00012657"/>
    </source>
</evidence>
<evidence type="ECO:0000256" key="8">
    <source>
        <dbReference type="ARBA" id="ARBA00023098"/>
    </source>
</evidence>
<dbReference type="Proteomes" id="UP000515135">
    <property type="component" value="Unplaced"/>
</dbReference>
<dbReference type="GO" id="GO:0004336">
    <property type="term" value="F:galactosylceramidase activity"/>
    <property type="evidence" value="ECO:0007669"/>
    <property type="project" value="UniProtKB-EC"/>
</dbReference>
<keyword evidence="10" id="KW-0325">Glycoprotein</keyword>
<gene>
    <name evidence="21" type="primary">LOC109474545</name>
</gene>
<feature type="transmembrane region" description="Helical" evidence="16">
    <location>
        <begin position="51"/>
        <end position="70"/>
    </location>
</feature>
<evidence type="ECO:0000256" key="1">
    <source>
        <dbReference type="ARBA" id="ARBA00005637"/>
    </source>
</evidence>
<organism evidence="20 21">
    <name type="scientific">Branchiostoma belcheri</name>
    <name type="common">Amphioxus</name>
    <dbReference type="NCBI Taxonomy" id="7741"/>
    <lineage>
        <taxon>Eukaryota</taxon>
        <taxon>Metazoa</taxon>
        <taxon>Chordata</taxon>
        <taxon>Cephalochordata</taxon>
        <taxon>Leptocardii</taxon>
        <taxon>Amphioxiformes</taxon>
        <taxon>Branchiostomatidae</taxon>
        <taxon>Branchiostoma</taxon>
    </lineage>
</organism>
<dbReference type="FunFam" id="3.20.20.70:FF:000091">
    <property type="entry name" value="galactocerebrosidase precursor"/>
    <property type="match status" value="1"/>
</dbReference>
<evidence type="ECO:0000256" key="3">
    <source>
        <dbReference type="ARBA" id="ARBA00019657"/>
    </source>
</evidence>
<comment type="catalytic activity">
    <reaction evidence="14">
        <text>beta-D-galactosyl-(1&lt;-&gt;1)-sphing-4-enine + H2O = sphing-4-enine + D-galactose</text>
        <dbReference type="Rhea" id="RHEA:43908"/>
        <dbReference type="ChEBI" id="CHEBI:4139"/>
        <dbReference type="ChEBI" id="CHEBI:15377"/>
        <dbReference type="ChEBI" id="CHEBI:57756"/>
        <dbReference type="ChEBI" id="CHEBI:57934"/>
    </reaction>
    <physiologicalReaction direction="left-to-right" evidence="14">
        <dbReference type="Rhea" id="RHEA:43909"/>
    </physiologicalReaction>
</comment>
<keyword evidence="5" id="KW-0378">Hydrolase</keyword>